<accession>A0ABM7IDF2</accession>
<organism evidence="3 4">
    <name type="scientific">Mycolicibacterium aubagnense</name>
    <dbReference type="NCBI Taxonomy" id="319707"/>
    <lineage>
        <taxon>Bacteria</taxon>
        <taxon>Bacillati</taxon>
        <taxon>Actinomycetota</taxon>
        <taxon>Actinomycetes</taxon>
        <taxon>Mycobacteriales</taxon>
        <taxon>Mycobacteriaceae</taxon>
        <taxon>Mycolicibacterium</taxon>
    </lineage>
</organism>
<evidence type="ECO:0000256" key="2">
    <source>
        <dbReference type="SAM" id="SignalP"/>
    </source>
</evidence>
<evidence type="ECO:0000313" key="3">
    <source>
        <dbReference type="EMBL" id="BBX84627.1"/>
    </source>
</evidence>
<proteinExistence type="predicted"/>
<feature type="compositionally biased region" description="Polar residues" evidence="1">
    <location>
        <begin position="422"/>
        <end position="436"/>
    </location>
</feature>
<feature type="signal peptide" evidence="2">
    <location>
        <begin position="1"/>
        <end position="34"/>
    </location>
</feature>
<dbReference type="InterPro" id="IPR049934">
    <property type="entry name" value="GjpA-like"/>
</dbReference>
<evidence type="ECO:0008006" key="5">
    <source>
        <dbReference type="Google" id="ProtNLM"/>
    </source>
</evidence>
<feature type="region of interest" description="Disordered" evidence="1">
    <location>
        <begin position="386"/>
        <end position="553"/>
    </location>
</feature>
<name>A0ABM7IDF2_9MYCO</name>
<dbReference type="NCBIfam" id="NF033942">
    <property type="entry name" value="GjpA"/>
    <property type="match status" value="1"/>
</dbReference>
<protein>
    <recommendedName>
        <fullName evidence="5">PE-PGRS family protein</fullName>
    </recommendedName>
</protein>
<feature type="compositionally biased region" description="Basic and acidic residues" evidence="1">
    <location>
        <begin position="437"/>
        <end position="455"/>
    </location>
</feature>
<evidence type="ECO:0000313" key="4">
    <source>
        <dbReference type="Proteomes" id="UP000465609"/>
    </source>
</evidence>
<dbReference type="RefSeq" id="WP_138232571.1">
    <property type="nucleotide sequence ID" value="NZ_AP022577.1"/>
</dbReference>
<feature type="compositionally biased region" description="Low complexity" evidence="1">
    <location>
        <begin position="402"/>
        <end position="421"/>
    </location>
</feature>
<feature type="compositionally biased region" description="Low complexity" evidence="1">
    <location>
        <begin position="526"/>
        <end position="553"/>
    </location>
</feature>
<reference evidence="3 4" key="1">
    <citation type="journal article" date="2019" name="Emerg. Microbes Infect.">
        <title>Comprehensive subspecies identification of 175 nontuberculous mycobacteria species based on 7547 genomic profiles.</title>
        <authorList>
            <person name="Matsumoto Y."/>
            <person name="Kinjo T."/>
            <person name="Motooka D."/>
            <person name="Nabeya D."/>
            <person name="Jung N."/>
            <person name="Uechi K."/>
            <person name="Horii T."/>
            <person name="Iida T."/>
            <person name="Fujita J."/>
            <person name="Nakamura S."/>
        </authorList>
    </citation>
    <scope>NUCLEOTIDE SEQUENCE [LARGE SCALE GENOMIC DNA]</scope>
    <source>
        <strain evidence="3 4">JCM 15296</strain>
    </source>
</reference>
<feature type="compositionally biased region" description="Basic and acidic residues" evidence="1">
    <location>
        <begin position="466"/>
        <end position="494"/>
    </location>
</feature>
<evidence type="ECO:0000256" key="1">
    <source>
        <dbReference type="SAM" id="MobiDB-lite"/>
    </source>
</evidence>
<dbReference type="EMBL" id="AP022577">
    <property type="protein sequence ID" value="BBX84627.1"/>
    <property type="molecule type" value="Genomic_DNA"/>
</dbReference>
<feature type="chain" id="PRO_5045468559" description="PE-PGRS family protein" evidence="2">
    <location>
        <begin position="35"/>
        <end position="553"/>
    </location>
</feature>
<keyword evidence="2" id="KW-0732">Signal</keyword>
<feature type="compositionally biased region" description="Basic and acidic residues" evidence="1">
    <location>
        <begin position="515"/>
        <end position="525"/>
    </location>
</feature>
<keyword evidence="4" id="KW-1185">Reference proteome</keyword>
<gene>
    <name evidence="3" type="ORF">MAUB_25000</name>
</gene>
<dbReference type="Proteomes" id="UP000465609">
    <property type="component" value="Chromosome"/>
</dbReference>
<sequence>MNVAVRRHTKAGICAATTAAIVVSPLLSSVPAAAHLPALPSVSTAAVQLTAAYNPLQAWKDVFDTAGANAQKLGAEFSAAPAVLLQQILANQVTHLRTILQNPGSIGTVLGQVVKNVQSVVQAATLLNTDYNTGQAFGSLDGWHYMALNIMPKLLPTENDPRATQVITQVLNVLASPLSGVLIGLAGPAISPVVALVNSLTAAGAALSTGDAMAALQQVINIPANVVGGFLNGANLNLGALVPLINGSGLLTHETTLHDLSIQFGGLLTAGVTGVDPVTGAANNIGGSILNSLGQVVTTGVMGFPLDLPIAGQGVGPIGALMSLGQLLAKAIGWSGTGNPLAPAAAAAATAAAPTPNALSVSVTKGITDNSVTAVPQTPVATAAVKTSAQTSATADPTGVKSADTASSATPAATATVSTESHTTNVDNTGTATKSDSAPKADGTIKADSQTKTDAPKSTSTTKADTTTKADATTKADTTTKSDNTKSDSTKSDTTKSGSTTKPAGEKSGSATKSEPNKSEPKKSESQQSSATAKSAASQGGSTHGTSGSGSHE</sequence>